<gene>
    <name evidence="1" type="ORF">VFDL14_24300</name>
</gene>
<protein>
    <submittedName>
        <fullName evidence="1">Uncharacterized protein</fullName>
    </submittedName>
</protein>
<dbReference type="OrthoDB" id="61573at2"/>
<dbReference type="SUPFAM" id="SSF55486">
    <property type="entry name" value="Metalloproteases ('zincins'), catalytic domain"/>
    <property type="match status" value="1"/>
</dbReference>
<dbReference type="RefSeq" id="WP_050487432.1">
    <property type="nucleotide sequence ID" value="NZ_JFFR01000024.1"/>
</dbReference>
<evidence type="ECO:0000313" key="2">
    <source>
        <dbReference type="Proteomes" id="UP000027219"/>
    </source>
</evidence>
<proteinExistence type="predicted"/>
<keyword evidence="2" id="KW-1185">Reference proteome</keyword>
<dbReference type="Proteomes" id="UP000027219">
    <property type="component" value="Unassembled WGS sequence"/>
</dbReference>
<organism evidence="1 2">
    <name type="scientific">Vibrio fortis</name>
    <dbReference type="NCBI Taxonomy" id="212667"/>
    <lineage>
        <taxon>Bacteria</taxon>
        <taxon>Pseudomonadati</taxon>
        <taxon>Pseudomonadota</taxon>
        <taxon>Gammaproteobacteria</taxon>
        <taxon>Vibrionales</taxon>
        <taxon>Vibrionaceae</taxon>
        <taxon>Vibrio</taxon>
    </lineage>
</organism>
<comment type="caution">
    <text evidence="1">The sequence shown here is derived from an EMBL/GenBank/DDBJ whole genome shotgun (WGS) entry which is preliminary data.</text>
</comment>
<dbReference type="EMBL" id="JFFR01000024">
    <property type="protein sequence ID" value="KDN28019.1"/>
    <property type="molecule type" value="Genomic_DNA"/>
</dbReference>
<dbReference type="STRING" id="212667.VFDL14_24300"/>
<accession>A0A066UV47</accession>
<evidence type="ECO:0000313" key="1">
    <source>
        <dbReference type="EMBL" id="KDN28019.1"/>
    </source>
</evidence>
<name>A0A066UV47_9VIBR</name>
<dbReference type="AlphaFoldDB" id="A0A066UV47"/>
<reference evidence="1 2" key="1">
    <citation type="submission" date="2014-02" db="EMBL/GenBank/DDBJ databases">
        <title>Vibrio fortis Dalian14 Genome Sequencing.</title>
        <authorList>
            <person name="Wang Y."/>
            <person name="Song L."/>
            <person name="Liu G."/>
            <person name="Ding J."/>
        </authorList>
    </citation>
    <scope>NUCLEOTIDE SEQUENCE [LARGE SCALE GENOMIC DNA]</scope>
    <source>
        <strain evidence="1 2">Dalian14</strain>
    </source>
</reference>
<sequence>MNHTIFLGLLCIALNGCSLDSEPQHLSNETVATKTVSNDGLSVSLHFKGKVNTDNDQLEWNETSQEPYIAAANKWLSVLKGIEGKEHHHVDINVYVEPLDNANGMAGPEEDEKVGPYYFPLSGEIIIGSHTYQIGFDQKEFNANIVHEMGHVFGVGSYSYDYTHYDENQKGNVFSVYNSESLKRYNELYNMALTALPISDDGGHLYDYVWQGDKKRVLGDSKNSDAKTIAPMTQEVMSNGFTLGVISVALLDDIGYIVDYSQVTSYAP</sequence>